<evidence type="ECO:0000313" key="1">
    <source>
        <dbReference type="EMBL" id="RCI11514.1"/>
    </source>
</evidence>
<dbReference type="Proteomes" id="UP000253664">
    <property type="component" value="Unassembled WGS sequence"/>
</dbReference>
<reference evidence="1 2" key="1">
    <citation type="journal article" date="2015" name="BMC Genomics">
        <title>Insights from the genome of Ophiocordyceps polyrhachis-furcata to pathogenicity and host specificity in insect fungi.</title>
        <authorList>
            <person name="Wichadakul D."/>
            <person name="Kobmoo N."/>
            <person name="Ingsriswang S."/>
            <person name="Tangphatsornruang S."/>
            <person name="Chantasingh D."/>
            <person name="Luangsa-ard J.J."/>
            <person name="Eurwilaichitr L."/>
        </authorList>
    </citation>
    <scope>NUCLEOTIDE SEQUENCE [LARGE SCALE GENOMIC DNA]</scope>
    <source>
        <strain evidence="1 2">BCC 54312</strain>
    </source>
</reference>
<dbReference type="AlphaFoldDB" id="A0A367LAS8"/>
<protein>
    <submittedName>
        <fullName evidence="1">Uncharacterized protein</fullName>
    </submittedName>
</protein>
<organism evidence="1 2">
    <name type="scientific">Ophiocordyceps polyrhachis-furcata BCC 54312</name>
    <dbReference type="NCBI Taxonomy" id="1330021"/>
    <lineage>
        <taxon>Eukaryota</taxon>
        <taxon>Fungi</taxon>
        <taxon>Dikarya</taxon>
        <taxon>Ascomycota</taxon>
        <taxon>Pezizomycotina</taxon>
        <taxon>Sordariomycetes</taxon>
        <taxon>Hypocreomycetidae</taxon>
        <taxon>Hypocreales</taxon>
        <taxon>Ophiocordycipitaceae</taxon>
        <taxon>Ophiocordyceps</taxon>
    </lineage>
</organism>
<proteinExistence type="predicted"/>
<accession>A0A367LAS8</accession>
<sequence>MAEDDDDGDDVYPLHAFDDTQYNRKLLSWLMRFNDVLDPGRLHGALARLLDIGDWRKLGGRLKLKPSGKLEVHAPKHFSPDRPAVSFTHQDFSGLPIEEHPIARRFPEPTDGPSIQPISDFRPFLAPRDYPKTLQDMISRDLPQLSLHITSFRNATLVAIAWPHTLMDAIGQQALLRSWSLVLAGREQDVPPILGAREDFLKELEDDESEEEREPLALERNRLGMLGSFAMIARFVWDRFWSPPLELRAIYLPGKTLSRLRAQAQKQIGELPENPGHDDRFVSEGDVLTAWIARAVSLPRRPLTLVSFFNPRYRLPRLRDETTGVYAQNMTQLSFTFCSPHLAGGDLGHLALQHRRQMAEQTSGRQTLSLMRTMRRGIEAGKFDVFFGEANALPIFYNNLTRVDLLKAVDFGPAVLSRGDSKPKNPPGTMVMYYNQPVDGSLRGPSSFYMLGKDYADNHWLMGDLLPQAWTRIEDELRALEDGG</sequence>
<dbReference type="EMBL" id="LKCN02000010">
    <property type="protein sequence ID" value="RCI11514.1"/>
    <property type="molecule type" value="Genomic_DNA"/>
</dbReference>
<gene>
    <name evidence="1" type="ORF">L249_7718</name>
</gene>
<evidence type="ECO:0000313" key="2">
    <source>
        <dbReference type="Proteomes" id="UP000253664"/>
    </source>
</evidence>
<comment type="caution">
    <text evidence="1">The sequence shown here is derived from an EMBL/GenBank/DDBJ whole genome shotgun (WGS) entry which is preliminary data.</text>
</comment>
<keyword evidence="2" id="KW-1185">Reference proteome</keyword>
<dbReference type="OrthoDB" id="21502at2759"/>
<name>A0A367LAS8_9HYPO</name>
<dbReference type="InterPro" id="IPR023213">
    <property type="entry name" value="CAT-like_dom_sf"/>
</dbReference>
<dbReference type="Gene3D" id="3.30.559.10">
    <property type="entry name" value="Chloramphenicol acetyltransferase-like domain"/>
    <property type="match status" value="2"/>
</dbReference>